<keyword evidence="2" id="KW-1015">Disulfide bond</keyword>
<dbReference type="InterPro" id="IPR000858">
    <property type="entry name" value="S_locus_glycoprot_dom"/>
</dbReference>
<dbReference type="Proteomes" id="UP000694918">
    <property type="component" value="Unplaced"/>
</dbReference>
<evidence type="ECO:0000259" key="3">
    <source>
        <dbReference type="Pfam" id="PF00954"/>
    </source>
</evidence>
<name>A0AAJ6T2D9_POPEU</name>
<evidence type="ECO:0000256" key="2">
    <source>
        <dbReference type="ARBA" id="ARBA00023157"/>
    </source>
</evidence>
<dbReference type="RefSeq" id="XP_011011564.1">
    <property type="nucleotide sequence ID" value="XM_011013262.1"/>
</dbReference>
<dbReference type="GeneID" id="105116083"/>
<dbReference type="PANTHER" id="PTHR32444:SF158">
    <property type="entry name" value="RECEPTOR-LIKE SERINE_THREONINE-PROTEIN KINASE"/>
    <property type="match status" value="1"/>
</dbReference>
<dbReference type="PANTHER" id="PTHR32444">
    <property type="entry name" value="BULB-TYPE LECTIN DOMAIN-CONTAINING PROTEIN"/>
    <property type="match status" value="1"/>
</dbReference>
<sequence length="178" mass="20312">MTSWKSLQDPSSRDFTYSVDVHGLSQLVLCKGSEIIYRSAPWDGVRFGGWPPLQENPVFNPIFVQNSGFVYYAFEHNENTTISRFVLNQSSLIRHLTWNPRRGEWVVIFTLLTDQCDIYAPRGPNGVCNINNSLHCKCKEGFTPEVPQDWDNLDWSSGCVRKTPLNCTSDEGFKKFPG</sequence>
<dbReference type="GO" id="GO:0048544">
    <property type="term" value="P:recognition of pollen"/>
    <property type="evidence" value="ECO:0007669"/>
    <property type="project" value="InterPro"/>
</dbReference>
<protein>
    <submittedName>
        <fullName evidence="5 6">S-locus-specific glycoprotein S6-like</fullName>
    </submittedName>
</protein>
<reference evidence="5 6" key="1">
    <citation type="submission" date="2025-04" db="UniProtKB">
        <authorList>
            <consortium name="RefSeq"/>
        </authorList>
    </citation>
    <scope>IDENTIFICATION</scope>
</reference>
<gene>
    <name evidence="5" type="primary">LOC105110165</name>
    <name evidence="6" type="synonym">LOC105116083</name>
</gene>
<evidence type="ECO:0000313" key="6">
    <source>
        <dbReference type="RefSeq" id="XP_011011564.1"/>
    </source>
</evidence>
<dbReference type="KEGG" id="peu:105116083"/>
<evidence type="ECO:0000256" key="1">
    <source>
        <dbReference type="ARBA" id="ARBA00022729"/>
    </source>
</evidence>
<dbReference type="AlphaFoldDB" id="A0AAJ6T2D9"/>
<dbReference type="RefSeq" id="XP_011003413.1">
    <property type="nucleotide sequence ID" value="XM_011005111.1"/>
</dbReference>
<dbReference type="GeneID" id="105110165"/>
<accession>A0AAJ6T2D9</accession>
<feature type="domain" description="S-locus glycoprotein" evidence="3">
    <location>
        <begin position="37"/>
        <end position="145"/>
    </location>
</feature>
<dbReference type="KEGG" id="peu:105110165"/>
<dbReference type="Pfam" id="PF00954">
    <property type="entry name" value="S_locus_glycop"/>
    <property type="match status" value="1"/>
</dbReference>
<organism evidence="4 5">
    <name type="scientific">Populus euphratica</name>
    <name type="common">Euphrates poplar</name>
    <dbReference type="NCBI Taxonomy" id="75702"/>
    <lineage>
        <taxon>Eukaryota</taxon>
        <taxon>Viridiplantae</taxon>
        <taxon>Streptophyta</taxon>
        <taxon>Embryophyta</taxon>
        <taxon>Tracheophyta</taxon>
        <taxon>Spermatophyta</taxon>
        <taxon>Magnoliopsida</taxon>
        <taxon>eudicotyledons</taxon>
        <taxon>Gunneridae</taxon>
        <taxon>Pentapetalae</taxon>
        <taxon>rosids</taxon>
        <taxon>fabids</taxon>
        <taxon>Malpighiales</taxon>
        <taxon>Salicaceae</taxon>
        <taxon>Saliceae</taxon>
        <taxon>Populus</taxon>
    </lineage>
</organism>
<evidence type="ECO:0000313" key="5">
    <source>
        <dbReference type="RefSeq" id="XP_011003413.1"/>
    </source>
</evidence>
<proteinExistence type="predicted"/>
<evidence type="ECO:0000313" key="4">
    <source>
        <dbReference type="Proteomes" id="UP000694918"/>
    </source>
</evidence>
<keyword evidence="1" id="KW-0732">Signal</keyword>
<keyword evidence="4" id="KW-1185">Reference proteome</keyword>